<feature type="transmembrane region" description="Helical" evidence="1">
    <location>
        <begin position="167"/>
        <end position="184"/>
    </location>
</feature>
<feature type="transmembrane region" description="Helical" evidence="1">
    <location>
        <begin position="283"/>
        <end position="304"/>
    </location>
</feature>
<keyword evidence="1" id="KW-1133">Transmembrane helix</keyword>
<feature type="transmembrane region" description="Helical" evidence="1">
    <location>
        <begin position="105"/>
        <end position="126"/>
    </location>
</feature>
<accession>A0A2M7QC23</accession>
<feature type="transmembrane region" description="Helical" evidence="1">
    <location>
        <begin position="138"/>
        <end position="155"/>
    </location>
</feature>
<gene>
    <name evidence="2" type="ORF">COY90_04185</name>
</gene>
<comment type="caution">
    <text evidence="2">The sequence shown here is derived from an EMBL/GenBank/DDBJ whole genome shotgun (WGS) entry which is preliminary data.</text>
</comment>
<feature type="transmembrane region" description="Helical" evidence="1">
    <location>
        <begin position="316"/>
        <end position="336"/>
    </location>
</feature>
<evidence type="ECO:0000313" key="2">
    <source>
        <dbReference type="EMBL" id="PIY68774.1"/>
    </source>
</evidence>
<keyword evidence="1" id="KW-0812">Transmembrane</keyword>
<feature type="transmembrane region" description="Helical" evidence="1">
    <location>
        <begin position="230"/>
        <end position="249"/>
    </location>
</feature>
<protein>
    <recommendedName>
        <fullName evidence="4">Glycosyltransferase RgtA/B/C/D-like domain-containing protein</fullName>
    </recommendedName>
</protein>
<dbReference type="Proteomes" id="UP000230108">
    <property type="component" value="Unassembled WGS sequence"/>
</dbReference>
<dbReference type="EMBL" id="PFLF01000089">
    <property type="protein sequence ID" value="PIY68774.1"/>
    <property type="molecule type" value="Genomic_DNA"/>
</dbReference>
<feature type="transmembrane region" description="Helical" evidence="1">
    <location>
        <begin position="78"/>
        <end position="98"/>
    </location>
</feature>
<reference evidence="3" key="1">
    <citation type="submission" date="2017-09" db="EMBL/GenBank/DDBJ databases">
        <title>Depth-based differentiation of microbial function through sediment-hosted aquifers and enrichment of novel symbionts in the deep terrestrial subsurface.</title>
        <authorList>
            <person name="Probst A.J."/>
            <person name="Ladd B."/>
            <person name="Jarett J.K."/>
            <person name="Geller-Mcgrath D.E."/>
            <person name="Sieber C.M.K."/>
            <person name="Emerson J.B."/>
            <person name="Anantharaman K."/>
            <person name="Thomas B.C."/>
            <person name="Malmstrom R."/>
            <person name="Stieglmeier M."/>
            <person name="Klingl A."/>
            <person name="Woyke T."/>
            <person name="Ryan C.M."/>
            <person name="Banfield J.F."/>
        </authorList>
    </citation>
    <scope>NUCLEOTIDE SEQUENCE [LARGE SCALE GENOMIC DNA]</scope>
</reference>
<name>A0A2M7QC23_9BACT</name>
<sequence length="391" mass="44351">MKKYIVLFCLSFLVYLAHFVIVKHGIYGDGNGYYSLAYTLFVNHNLNLGPIYNHLSHFPGASYNFSRVFWNIDPLPSGILGCPWLIGTALSWMPAFILPLPTFSIFYEVLIGMVGIFYMIAGLYFIERTLKIYYSEEISQLVVYCIYFGSFIFYYTSLEPALSHQPSFFLISLLLYLVLSTRFFSHDKLLYLGICMGLLFIIRMNDLFFLAPITLYVLMKNKKGSQGRITALLILLCGIGIGIVPQLLLQYKMYGNVLYNPYIQGGKWSFGAPSIVGVGNILFYLRGGFLTVSPLYVFSLIGVYRQAIQHGQLINIFKLTAVIFVTYLVFISSWYIYPPAGFGNRFFIQTVPFLALGLGSYLSQGVINKGIFFIGNIIWNVSMLALFLAKI</sequence>
<organism evidence="2 3">
    <name type="scientific">Candidatus Roizmanbacteria bacterium CG_4_10_14_0_8_um_filter_39_9</name>
    <dbReference type="NCBI Taxonomy" id="1974829"/>
    <lineage>
        <taxon>Bacteria</taxon>
        <taxon>Candidatus Roizmaniibacteriota</taxon>
    </lineage>
</organism>
<feature type="transmembrane region" description="Helical" evidence="1">
    <location>
        <begin position="342"/>
        <end position="363"/>
    </location>
</feature>
<feature type="transmembrane region" description="Helical" evidence="1">
    <location>
        <begin position="190"/>
        <end position="218"/>
    </location>
</feature>
<proteinExistence type="predicted"/>
<evidence type="ECO:0000313" key="3">
    <source>
        <dbReference type="Proteomes" id="UP000230108"/>
    </source>
</evidence>
<evidence type="ECO:0008006" key="4">
    <source>
        <dbReference type="Google" id="ProtNLM"/>
    </source>
</evidence>
<feature type="transmembrane region" description="Helical" evidence="1">
    <location>
        <begin position="370"/>
        <end position="389"/>
    </location>
</feature>
<dbReference type="AlphaFoldDB" id="A0A2M7QC23"/>
<evidence type="ECO:0000256" key="1">
    <source>
        <dbReference type="SAM" id="Phobius"/>
    </source>
</evidence>
<keyword evidence="1" id="KW-0472">Membrane</keyword>